<evidence type="ECO:0000313" key="2">
    <source>
        <dbReference type="EMBL" id="PLA04727.1"/>
    </source>
</evidence>
<dbReference type="EMBL" id="PKIG01000001">
    <property type="protein sequence ID" value="PLA04727.1"/>
    <property type="molecule type" value="Genomic_DNA"/>
</dbReference>
<name>A0A2I1UFR2_STROR</name>
<protein>
    <submittedName>
        <fullName evidence="2">Uncharacterized protein</fullName>
    </submittedName>
</protein>
<reference evidence="2 4" key="2">
    <citation type="submission" date="2017-12" db="EMBL/GenBank/DDBJ databases">
        <title>Phylogenetic diversity of female urinary microbiome.</title>
        <authorList>
            <person name="Thomas-White K."/>
            <person name="Wolfe A.J."/>
        </authorList>
    </citation>
    <scope>NUCLEOTIDE SEQUENCE [LARGE SCALE GENOMIC DNA]</scope>
    <source>
        <strain evidence="2 4">UMB0832</strain>
    </source>
</reference>
<organism evidence="2 4">
    <name type="scientific">Streptococcus oralis subsp. dentisani</name>
    <dbReference type="NCBI Taxonomy" id="1458253"/>
    <lineage>
        <taxon>Bacteria</taxon>
        <taxon>Bacillati</taxon>
        <taxon>Bacillota</taxon>
        <taxon>Bacilli</taxon>
        <taxon>Lactobacillales</taxon>
        <taxon>Streptococcaceae</taxon>
        <taxon>Streptococcus</taxon>
    </lineage>
</organism>
<evidence type="ECO:0000313" key="4">
    <source>
        <dbReference type="Proteomes" id="UP000234761"/>
    </source>
</evidence>
<reference evidence="3 5" key="1">
    <citation type="submission" date="2017-09" db="EMBL/GenBank/DDBJ databases">
        <title>Bacterial strain isolated from the female urinary microbiota.</title>
        <authorList>
            <person name="Thomas-White K."/>
            <person name="Kumar N."/>
            <person name="Forster S."/>
            <person name="Putonti C."/>
            <person name="Lawley T."/>
            <person name="Wolfe A.J."/>
        </authorList>
    </citation>
    <scope>NUCLEOTIDE SEQUENCE [LARGE SCALE GENOMIC DNA]</scope>
    <source>
        <strain evidence="3 5">UMB0079b</strain>
    </source>
</reference>
<keyword evidence="1" id="KW-0472">Membrane</keyword>
<keyword evidence="1" id="KW-0812">Transmembrane</keyword>
<dbReference type="AlphaFoldDB" id="A0A2I1UFR2"/>
<feature type="transmembrane region" description="Helical" evidence="1">
    <location>
        <begin position="7"/>
        <end position="28"/>
    </location>
</feature>
<dbReference type="Proteomes" id="UP000235609">
    <property type="component" value="Unassembled WGS sequence"/>
</dbReference>
<gene>
    <name evidence="3" type="ORF">CK799_00775</name>
    <name evidence="2" type="ORF">CYK16_00695</name>
</gene>
<evidence type="ECO:0000313" key="5">
    <source>
        <dbReference type="Proteomes" id="UP000235609"/>
    </source>
</evidence>
<accession>A0A2I1UFR2</accession>
<evidence type="ECO:0000313" key="3">
    <source>
        <dbReference type="EMBL" id="PMB86749.1"/>
    </source>
</evidence>
<dbReference type="EMBL" id="PNFQ01000001">
    <property type="protein sequence ID" value="PMB86749.1"/>
    <property type="molecule type" value="Genomic_DNA"/>
</dbReference>
<comment type="caution">
    <text evidence="2">The sequence shown here is derived from an EMBL/GenBank/DDBJ whole genome shotgun (WGS) entry which is preliminary data.</text>
</comment>
<feature type="transmembrane region" description="Helical" evidence="1">
    <location>
        <begin position="48"/>
        <end position="66"/>
    </location>
</feature>
<evidence type="ECO:0000256" key="1">
    <source>
        <dbReference type="SAM" id="Phobius"/>
    </source>
</evidence>
<dbReference type="Proteomes" id="UP000234761">
    <property type="component" value="Unassembled WGS sequence"/>
</dbReference>
<keyword evidence="4" id="KW-1185">Reference proteome</keyword>
<keyword evidence="1" id="KW-1133">Transmembrane helix</keyword>
<sequence>MRKVNKDILFLTGIIVLCFGFLLFHINPYYAEPYATLKERINLFFWQLYWRPVGTLSIISGCIITFKGLKK</sequence>
<proteinExistence type="predicted"/>